<proteinExistence type="predicted"/>
<keyword evidence="3" id="KW-1185">Reference proteome</keyword>
<dbReference type="Proteomes" id="UP000886523">
    <property type="component" value="Unassembled WGS sequence"/>
</dbReference>
<evidence type="ECO:0000313" key="2">
    <source>
        <dbReference type="EMBL" id="KAF9502921.1"/>
    </source>
</evidence>
<name>A0A9P6ADG7_9AGAM</name>
<protein>
    <submittedName>
        <fullName evidence="2">Uncharacterized protein</fullName>
    </submittedName>
</protein>
<reference evidence="2" key="1">
    <citation type="journal article" date="2020" name="Nat. Commun.">
        <title>Large-scale genome sequencing of mycorrhizal fungi provides insights into the early evolution of symbiotic traits.</title>
        <authorList>
            <person name="Miyauchi S."/>
            <person name="Kiss E."/>
            <person name="Kuo A."/>
            <person name="Drula E."/>
            <person name="Kohler A."/>
            <person name="Sanchez-Garcia M."/>
            <person name="Morin E."/>
            <person name="Andreopoulos B."/>
            <person name="Barry K.W."/>
            <person name="Bonito G."/>
            <person name="Buee M."/>
            <person name="Carver A."/>
            <person name="Chen C."/>
            <person name="Cichocki N."/>
            <person name="Clum A."/>
            <person name="Culley D."/>
            <person name="Crous P.W."/>
            <person name="Fauchery L."/>
            <person name="Girlanda M."/>
            <person name="Hayes R.D."/>
            <person name="Keri Z."/>
            <person name="LaButti K."/>
            <person name="Lipzen A."/>
            <person name="Lombard V."/>
            <person name="Magnuson J."/>
            <person name="Maillard F."/>
            <person name="Murat C."/>
            <person name="Nolan M."/>
            <person name="Ohm R.A."/>
            <person name="Pangilinan J."/>
            <person name="Pereira M.F."/>
            <person name="Perotto S."/>
            <person name="Peter M."/>
            <person name="Pfister S."/>
            <person name="Riley R."/>
            <person name="Sitrit Y."/>
            <person name="Stielow J.B."/>
            <person name="Szollosi G."/>
            <person name="Zifcakova L."/>
            <person name="Stursova M."/>
            <person name="Spatafora J.W."/>
            <person name="Tedersoo L."/>
            <person name="Vaario L.M."/>
            <person name="Yamada A."/>
            <person name="Yan M."/>
            <person name="Wang P."/>
            <person name="Xu J."/>
            <person name="Bruns T."/>
            <person name="Baldrian P."/>
            <person name="Vilgalys R."/>
            <person name="Dunand C."/>
            <person name="Henrissat B."/>
            <person name="Grigoriev I.V."/>
            <person name="Hibbett D."/>
            <person name="Nagy L.G."/>
            <person name="Martin F.M."/>
        </authorList>
    </citation>
    <scope>NUCLEOTIDE SEQUENCE</scope>
    <source>
        <strain evidence="2">UP504</strain>
    </source>
</reference>
<dbReference type="AlphaFoldDB" id="A0A9P6ADG7"/>
<sequence>MNKTYPRVKTAPGLQTLVICVKYDELRNTKKVKNIFSLRQPGAEGWAPKGENPLLLRHGQGQVRGCSQGRQPRLGMPPRNADSLSSGSEIPIDPILLSNNDTISLHDGGVMDFSSLHASMGTDTPIEYEIFNGGDPRSTEWRALRIQHLHILVQHLPDVSTIASQGDYLGSYVPQSYEEWRQVFGIDNFGNFLIDNLKFGPAFKDFAKQAFGDRYKAEAALAMFSTGNFKSVRQVACLVSIANTQQMDGLVFWASGGTSRHTSD</sequence>
<evidence type="ECO:0000256" key="1">
    <source>
        <dbReference type="SAM" id="MobiDB-lite"/>
    </source>
</evidence>
<comment type="caution">
    <text evidence="2">The sequence shown here is derived from an EMBL/GenBank/DDBJ whole genome shotgun (WGS) entry which is preliminary data.</text>
</comment>
<evidence type="ECO:0000313" key="3">
    <source>
        <dbReference type="Proteomes" id="UP000886523"/>
    </source>
</evidence>
<dbReference type="EMBL" id="MU129522">
    <property type="protein sequence ID" value="KAF9502921.1"/>
    <property type="molecule type" value="Genomic_DNA"/>
</dbReference>
<feature type="region of interest" description="Disordered" evidence="1">
    <location>
        <begin position="63"/>
        <end position="86"/>
    </location>
</feature>
<gene>
    <name evidence="2" type="ORF">BS47DRAFT_1369923</name>
</gene>
<accession>A0A9P6ADG7</accession>
<organism evidence="2 3">
    <name type="scientific">Hydnum rufescens UP504</name>
    <dbReference type="NCBI Taxonomy" id="1448309"/>
    <lineage>
        <taxon>Eukaryota</taxon>
        <taxon>Fungi</taxon>
        <taxon>Dikarya</taxon>
        <taxon>Basidiomycota</taxon>
        <taxon>Agaricomycotina</taxon>
        <taxon>Agaricomycetes</taxon>
        <taxon>Cantharellales</taxon>
        <taxon>Hydnaceae</taxon>
        <taxon>Hydnum</taxon>
    </lineage>
</organism>